<proteinExistence type="predicted"/>
<name>A0ACB9ZDX7_9PEZI</name>
<dbReference type="EMBL" id="MU393427">
    <property type="protein sequence ID" value="KAI4869932.1"/>
    <property type="molecule type" value="Genomic_DNA"/>
</dbReference>
<evidence type="ECO:0000313" key="1">
    <source>
        <dbReference type="EMBL" id="KAI4869932.1"/>
    </source>
</evidence>
<sequence length="384" mass="42045">MGFTMRNSRVRHLAMRSVLITLLHQVGVVGAVSIPEPTGPYHVSTSTHMIEHFNPNDPLAPNNVSTAFLATIFYPTLQKPACKPQPYLNPETAAYYEKSWNYLPGLLASITSTLQHDAPFLEGPAGKSPYPTILFGPGGVGPPVEGSTIMLSELASYGYTVVGLDHPFEQPFLRFPNGTGVYGVDVDYSDIPLLDAIYETRLVDNAVFLEYFPELVRKLNAPINTTHIGSLGYSLGGAAALGSMYSDDRLVSGFNLDGSLYARLNSTNADIGKPVLMLGSEFHHTGGEITDITWTTFFSHQSGYVREMSIKGTMHHDLCDDTFWKTIEGDDPTTGPIDGHRLVKVLNAYIKAFFDFTLLGQNSPILDGPSPDWPEVVFYDLSNS</sequence>
<evidence type="ECO:0000313" key="2">
    <source>
        <dbReference type="Proteomes" id="UP001497700"/>
    </source>
</evidence>
<protein>
    <submittedName>
        <fullName evidence="1">Uncharacterized protein</fullName>
    </submittedName>
</protein>
<dbReference type="Proteomes" id="UP001497700">
    <property type="component" value="Unassembled WGS sequence"/>
</dbReference>
<accession>A0ACB9ZDX7</accession>
<gene>
    <name evidence="1" type="ORF">F4820DRAFT_344009</name>
</gene>
<organism evidence="1 2">
    <name type="scientific">Hypoxylon rubiginosum</name>
    <dbReference type="NCBI Taxonomy" id="110542"/>
    <lineage>
        <taxon>Eukaryota</taxon>
        <taxon>Fungi</taxon>
        <taxon>Dikarya</taxon>
        <taxon>Ascomycota</taxon>
        <taxon>Pezizomycotina</taxon>
        <taxon>Sordariomycetes</taxon>
        <taxon>Xylariomycetidae</taxon>
        <taxon>Xylariales</taxon>
        <taxon>Hypoxylaceae</taxon>
        <taxon>Hypoxylon</taxon>
    </lineage>
</organism>
<keyword evidence="2" id="KW-1185">Reference proteome</keyword>
<reference evidence="1 2" key="1">
    <citation type="journal article" date="2022" name="New Phytol.">
        <title>Ecological generalism drives hyperdiversity of secondary metabolite gene clusters in xylarialean endophytes.</title>
        <authorList>
            <person name="Franco M.E.E."/>
            <person name="Wisecaver J.H."/>
            <person name="Arnold A.E."/>
            <person name="Ju Y.M."/>
            <person name="Slot J.C."/>
            <person name="Ahrendt S."/>
            <person name="Moore L.P."/>
            <person name="Eastman K.E."/>
            <person name="Scott K."/>
            <person name="Konkel Z."/>
            <person name="Mondo S.J."/>
            <person name="Kuo A."/>
            <person name="Hayes R.D."/>
            <person name="Haridas S."/>
            <person name="Andreopoulos B."/>
            <person name="Riley R."/>
            <person name="LaButti K."/>
            <person name="Pangilinan J."/>
            <person name="Lipzen A."/>
            <person name="Amirebrahimi M."/>
            <person name="Yan J."/>
            <person name="Adam C."/>
            <person name="Keymanesh K."/>
            <person name="Ng V."/>
            <person name="Louie K."/>
            <person name="Northen T."/>
            <person name="Drula E."/>
            <person name="Henrissat B."/>
            <person name="Hsieh H.M."/>
            <person name="Youens-Clark K."/>
            <person name="Lutzoni F."/>
            <person name="Miadlikowska J."/>
            <person name="Eastwood D.C."/>
            <person name="Hamelin R.C."/>
            <person name="Grigoriev I.V."/>
            <person name="U'Ren J.M."/>
        </authorList>
    </citation>
    <scope>NUCLEOTIDE SEQUENCE [LARGE SCALE GENOMIC DNA]</scope>
    <source>
        <strain evidence="1 2">CBS 119005</strain>
    </source>
</reference>
<comment type="caution">
    <text evidence="1">The sequence shown here is derived from an EMBL/GenBank/DDBJ whole genome shotgun (WGS) entry which is preliminary data.</text>
</comment>